<feature type="compositionally biased region" description="Basic and acidic residues" evidence="3">
    <location>
        <begin position="1"/>
        <end position="13"/>
    </location>
</feature>
<dbReference type="InterPro" id="IPR001138">
    <property type="entry name" value="Zn2Cys6_DnaBD"/>
</dbReference>
<feature type="compositionally biased region" description="Low complexity" evidence="3">
    <location>
        <begin position="101"/>
        <end position="115"/>
    </location>
</feature>
<reference evidence="5" key="1">
    <citation type="submission" date="2021-11" db="EMBL/GenBank/DDBJ databases">
        <authorList>
            <person name="Herlambang A."/>
            <person name="Guo Y."/>
            <person name="Takashima Y."/>
            <person name="Nishizawa T."/>
        </authorList>
    </citation>
    <scope>NUCLEOTIDE SEQUENCE</scope>
    <source>
        <strain evidence="5">E1425</strain>
    </source>
</reference>
<dbReference type="GO" id="GO:0008270">
    <property type="term" value="F:zinc ion binding"/>
    <property type="evidence" value="ECO:0007669"/>
    <property type="project" value="InterPro"/>
</dbReference>
<dbReference type="PANTHER" id="PTHR47659">
    <property type="entry name" value="ZN(II)2CYS6 TRANSCRIPTION FACTOR (EUROFUNG)-RELATED"/>
    <property type="match status" value="1"/>
</dbReference>
<dbReference type="Gene3D" id="4.10.240.10">
    <property type="entry name" value="Zn(2)-C6 fungal-type DNA-binding domain"/>
    <property type="match status" value="1"/>
</dbReference>
<dbReference type="SMART" id="SM00066">
    <property type="entry name" value="GAL4"/>
    <property type="match status" value="1"/>
</dbReference>
<dbReference type="SUPFAM" id="SSF57701">
    <property type="entry name" value="Zn2/Cys6 DNA-binding domain"/>
    <property type="match status" value="1"/>
</dbReference>
<reference evidence="5" key="2">
    <citation type="journal article" date="2022" name="Microbiol. Resour. Announc.">
        <title>Whole-Genome Sequence of Entomortierella parvispora E1425, a Mucoromycotan Fungus Associated with Burkholderiaceae-Related Endosymbiotic Bacteria.</title>
        <authorList>
            <person name="Herlambang A."/>
            <person name="Guo Y."/>
            <person name="Takashima Y."/>
            <person name="Narisawa K."/>
            <person name="Ohta H."/>
            <person name="Nishizawa T."/>
        </authorList>
    </citation>
    <scope>NUCLEOTIDE SEQUENCE</scope>
    <source>
        <strain evidence="5">E1425</strain>
    </source>
</reference>
<evidence type="ECO:0000313" key="6">
    <source>
        <dbReference type="Proteomes" id="UP000827284"/>
    </source>
</evidence>
<dbReference type="InterPro" id="IPR036864">
    <property type="entry name" value="Zn2-C6_fun-type_DNA-bd_sf"/>
</dbReference>
<feature type="region of interest" description="Disordered" evidence="3">
    <location>
        <begin position="1"/>
        <end position="53"/>
    </location>
</feature>
<dbReference type="OrthoDB" id="5575144at2759"/>
<dbReference type="EMBL" id="BQFW01000001">
    <property type="protein sequence ID" value="GJJ68500.1"/>
    <property type="molecule type" value="Genomic_DNA"/>
</dbReference>
<feature type="compositionally biased region" description="Polar residues" evidence="3">
    <location>
        <begin position="193"/>
        <end position="214"/>
    </location>
</feature>
<dbReference type="Pfam" id="PF00172">
    <property type="entry name" value="Zn_clus"/>
    <property type="match status" value="1"/>
</dbReference>
<name>A0A9P3LSD5_9FUNG</name>
<keyword evidence="6" id="KW-1185">Reference proteome</keyword>
<evidence type="ECO:0000256" key="1">
    <source>
        <dbReference type="ARBA" id="ARBA00022723"/>
    </source>
</evidence>
<dbReference type="GO" id="GO:0000981">
    <property type="term" value="F:DNA-binding transcription factor activity, RNA polymerase II-specific"/>
    <property type="evidence" value="ECO:0007669"/>
    <property type="project" value="InterPro"/>
</dbReference>
<dbReference type="AlphaFoldDB" id="A0A9P3LSD5"/>
<feature type="compositionally biased region" description="Basic and acidic residues" evidence="3">
    <location>
        <begin position="458"/>
        <end position="468"/>
    </location>
</feature>
<dbReference type="Proteomes" id="UP000827284">
    <property type="component" value="Unassembled WGS sequence"/>
</dbReference>
<protein>
    <recommendedName>
        <fullName evidence="4">Zn(2)-C6 fungal-type domain-containing protein</fullName>
    </recommendedName>
</protein>
<feature type="region of interest" description="Disordered" evidence="3">
    <location>
        <begin position="226"/>
        <end position="268"/>
    </location>
</feature>
<feature type="compositionally biased region" description="Low complexity" evidence="3">
    <location>
        <begin position="122"/>
        <end position="164"/>
    </location>
</feature>
<keyword evidence="2" id="KW-0539">Nucleus</keyword>
<organism evidence="5 6">
    <name type="scientific">Entomortierella parvispora</name>
    <dbReference type="NCBI Taxonomy" id="205924"/>
    <lineage>
        <taxon>Eukaryota</taxon>
        <taxon>Fungi</taxon>
        <taxon>Fungi incertae sedis</taxon>
        <taxon>Mucoromycota</taxon>
        <taxon>Mortierellomycotina</taxon>
        <taxon>Mortierellomycetes</taxon>
        <taxon>Mortierellales</taxon>
        <taxon>Mortierellaceae</taxon>
        <taxon>Entomortierella</taxon>
    </lineage>
</organism>
<dbReference type="CDD" id="cd00067">
    <property type="entry name" value="GAL4"/>
    <property type="match status" value="1"/>
</dbReference>
<gene>
    <name evidence="5" type="ORF">EMPS_00846</name>
</gene>
<dbReference type="PANTHER" id="PTHR47659:SF7">
    <property type="entry name" value="FUNGAL TRANSCRIPTIONAL REGULATORY PROTEIN, N-TERMINAL DOMAIN-CONTAINING PROTEIN"/>
    <property type="match status" value="1"/>
</dbReference>
<feature type="region of interest" description="Disordered" evidence="3">
    <location>
        <begin position="386"/>
        <end position="486"/>
    </location>
</feature>
<dbReference type="PROSITE" id="PS50048">
    <property type="entry name" value="ZN2_CY6_FUNGAL_2"/>
    <property type="match status" value="1"/>
</dbReference>
<feature type="domain" description="Zn(2)-C6 fungal-type" evidence="4">
    <location>
        <begin position="280"/>
        <end position="311"/>
    </location>
</feature>
<evidence type="ECO:0000256" key="3">
    <source>
        <dbReference type="SAM" id="MobiDB-lite"/>
    </source>
</evidence>
<feature type="compositionally biased region" description="Low complexity" evidence="3">
    <location>
        <begin position="234"/>
        <end position="249"/>
    </location>
</feature>
<evidence type="ECO:0000259" key="4">
    <source>
        <dbReference type="PROSITE" id="PS50048"/>
    </source>
</evidence>
<accession>A0A9P3LSD5</accession>
<feature type="region of interest" description="Disordered" evidence="3">
    <location>
        <begin position="93"/>
        <end position="164"/>
    </location>
</feature>
<comment type="caution">
    <text evidence="5">The sequence shown here is derived from an EMBL/GenBank/DDBJ whole genome shotgun (WGS) entry which is preliminary data.</text>
</comment>
<feature type="compositionally biased region" description="Low complexity" evidence="3">
    <location>
        <begin position="181"/>
        <end position="192"/>
    </location>
</feature>
<feature type="region of interest" description="Disordered" evidence="3">
    <location>
        <begin position="181"/>
        <end position="214"/>
    </location>
</feature>
<feature type="compositionally biased region" description="Basic residues" evidence="3">
    <location>
        <begin position="315"/>
        <end position="330"/>
    </location>
</feature>
<evidence type="ECO:0000256" key="2">
    <source>
        <dbReference type="ARBA" id="ARBA00023242"/>
    </source>
</evidence>
<feature type="compositionally biased region" description="Low complexity" evidence="3">
    <location>
        <begin position="32"/>
        <end position="45"/>
    </location>
</feature>
<feature type="compositionally biased region" description="Low complexity" evidence="3">
    <location>
        <begin position="331"/>
        <end position="349"/>
    </location>
</feature>
<dbReference type="InterPro" id="IPR050335">
    <property type="entry name" value="ERT1_acuK_gluconeogen_tf"/>
</dbReference>
<feature type="region of interest" description="Disordered" evidence="3">
    <location>
        <begin position="314"/>
        <end position="349"/>
    </location>
</feature>
<feature type="compositionally biased region" description="Low complexity" evidence="3">
    <location>
        <begin position="393"/>
        <end position="436"/>
    </location>
</feature>
<sequence length="486" mass="52442">MQQSLDQDHDQGQVKDNGLYPAVSKAHTSNQTPSSTSSSSASPPTVLKREQDVYPGQIQLYPTSPYSEHQLQQQEPADQHKYNLSKHLLAMNMSQQQQQHSTPASAFSTAPSSPTINNLQYNPSNNNGGSNNNINSTNASGTTTPYGQHPSYSYHSQSSQHHPLHPYHYQQHQQAPDLANSYYYNHNSNNSNGTGTNAVSSTAPSPMRQQQAYSSLAPPLTDSQYAQMLGPFGSTQSTPYHSSQSTPYSSIPPSPTQAHAQLYGGDHSHERVKRRQVKNACVNCQKACKKCDEGRPCSRCIKYGLSDTCVDSTRKVRKKGIKRGPYKRRPPTSATAPVSTTASASTTPTLRHAVLPGYLSTPASALGSPTQAHSLPFSSTSGNGSLDLGYDNSGSSSSAAGVSTSSAQPFHSQYSHQSQQLYQSYQHPYQQYSQDQGPYSGQQGIYGSTYGISTVGHYSDEPHHDHSGHSRNPGHGDNAGGEGGLP</sequence>
<feature type="compositionally biased region" description="Polar residues" evidence="3">
    <location>
        <begin position="437"/>
        <end position="452"/>
    </location>
</feature>
<proteinExistence type="predicted"/>
<evidence type="ECO:0000313" key="5">
    <source>
        <dbReference type="EMBL" id="GJJ68500.1"/>
    </source>
</evidence>
<keyword evidence="1" id="KW-0479">Metal-binding</keyword>
<feature type="compositionally biased region" description="Gly residues" evidence="3">
    <location>
        <begin position="477"/>
        <end position="486"/>
    </location>
</feature>